<proteinExistence type="predicted"/>
<feature type="transmembrane region" description="Helical" evidence="1">
    <location>
        <begin position="21"/>
        <end position="38"/>
    </location>
</feature>
<keyword evidence="1" id="KW-1133">Transmembrane helix</keyword>
<evidence type="ECO:0000256" key="1">
    <source>
        <dbReference type="SAM" id="Phobius"/>
    </source>
</evidence>
<organism evidence="2 3">
    <name type="scientific">Catenulispora pinistramenti</name>
    <dbReference type="NCBI Taxonomy" id="2705254"/>
    <lineage>
        <taxon>Bacteria</taxon>
        <taxon>Bacillati</taxon>
        <taxon>Actinomycetota</taxon>
        <taxon>Actinomycetes</taxon>
        <taxon>Catenulisporales</taxon>
        <taxon>Catenulisporaceae</taxon>
        <taxon>Catenulispora</taxon>
    </lineage>
</organism>
<protein>
    <submittedName>
        <fullName evidence="2">Uncharacterized protein</fullName>
    </submittedName>
</protein>
<dbReference type="EMBL" id="JAAFYZ010000149">
    <property type="protein sequence ID" value="MBS2551659.1"/>
    <property type="molecule type" value="Genomic_DNA"/>
</dbReference>
<gene>
    <name evidence="2" type="ORF">KGQ19_32800</name>
</gene>
<accession>A0ABS5L074</accession>
<comment type="caution">
    <text evidence="2">The sequence shown here is derived from an EMBL/GenBank/DDBJ whole genome shotgun (WGS) entry which is preliminary data.</text>
</comment>
<sequence length="88" mass="9747">MHAVLASVVAMHGGRSWWNRPMVWASLAAIAYGGWLAVRRSQKRAAREAAADEEAALTVLADERDRIDEAMNRLGRDWQPENPPNPGP</sequence>
<evidence type="ECO:0000313" key="2">
    <source>
        <dbReference type="EMBL" id="MBS2551659.1"/>
    </source>
</evidence>
<name>A0ABS5L074_9ACTN</name>
<reference evidence="2 3" key="1">
    <citation type="submission" date="2020-02" db="EMBL/GenBank/DDBJ databases">
        <title>Acidophilic actinobacteria isolated from forest soil.</title>
        <authorList>
            <person name="Golinska P."/>
        </authorList>
    </citation>
    <scope>NUCLEOTIDE SEQUENCE [LARGE SCALE GENOMIC DNA]</scope>
    <source>
        <strain evidence="2 3">NL8</strain>
    </source>
</reference>
<keyword evidence="1" id="KW-0472">Membrane</keyword>
<keyword evidence="3" id="KW-1185">Reference proteome</keyword>
<keyword evidence="1" id="KW-0812">Transmembrane</keyword>
<evidence type="ECO:0000313" key="3">
    <source>
        <dbReference type="Proteomes" id="UP000730482"/>
    </source>
</evidence>
<dbReference type="RefSeq" id="WP_212016500.1">
    <property type="nucleotide sequence ID" value="NZ_JAAFYZ010000149.1"/>
</dbReference>
<dbReference type="Proteomes" id="UP000730482">
    <property type="component" value="Unassembled WGS sequence"/>
</dbReference>